<dbReference type="Proteomes" id="UP000198862">
    <property type="component" value="Unassembled WGS sequence"/>
</dbReference>
<dbReference type="InterPro" id="IPR032690">
    <property type="entry name" value="CarS"/>
</dbReference>
<evidence type="ECO:0000313" key="3">
    <source>
        <dbReference type="Proteomes" id="UP000198862"/>
    </source>
</evidence>
<feature type="transmembrane region" description="Helical" evidence="1">
    <location>
        <begin position="146"/>
        <end position="171"/>
    </location>
</feature>
<organism evidence="2 3">
    <name type="scientific">Pseudoalteromonas denitrificans DSM 6059</name>
    <dbReference type="NCBI Taxonomy" id="1123010"/>
    <lineage>
        <taxon>Bacteria</taxon>
        <taxon>Pseudomonadati</taxon>
        <taxon>Pseudomonadota</taxon>
        <taxon>Gammaproteobacteria</taxon>
        <taxon>Alteromonadales</taxon>
        <taxon>Pseudoalteromonadaceae</taxon>
        <taxon>Pseudoalteromonas</taxon>
    </lineage>
</organism>
<evidence type="ECO:0000256" key="1">
    <source>
        <dbReference type="SAM" id="Phobius"/>
    </source>
</evidence>
<gene>
    <name evidence="2" type="ORF">SAMN02745724_04046</name>
</gene>
<dbReference type="EMBL" id="FOLO01000045">
    <property type="protein sequence ID" value="SFD26987.1"/>
    <property type="molecule type" value="Genomic_DNA"/>
</dbReference>
<reference evidence="2 3" key="1">
    <citation type="submission" date="2016-10" db="EMBL/GenBank/DDBJ databases">
        <authorList>
            <person name="de Groot N.N."/>
        </authorList>
    </citation>
    <scope>NUCLEOTIDE SEQUENCE [LARGE SCALE GENOMIC DNA]</scope>
    <source>
        <strain evidence="2 3">DSM 6059</strain>
    </source>
</reference>
<proteinExistence type="predicted"/>
<evidence type="ECO:0000313" key="2">
    <source>
        <dbReference type="EMBL" id="SFD26987.1"/>
    </source>
</evidence>
<feature type="transmembrane region" description="Helical" evidence="1">
    <location>
        <begin position="107"/>
        <end position="126"/>
    </location>
</feature>
<feature type="transmembrane region" description="Helical" evidence="1">
    <location>
        <begin position="177"/>
        <end position="199"/>
    </location>
</feature>
<keyword evidence="1" id="KW-0472">Membrane</keyword>
<accession>A0A1I1QYC4</accession>
<dbReference type="RefSeq" id="WP_091988926.1">
    <property type="nucleotide sequence ID" value="NZ_FOLO01000045.1"/>
</dbReference>
<dbReference type="AlphaFoldDB" id="A0A1I1QYC4"/>
<feature type="transmembrane region" description="Helical" evidence="1">
    <location>
        <begin position="15"/>
        <end position="35"/>
    </location>
</feature>
<dbReference type="OrthoDB" id="8850121at2"/>
<keyword evidence="3" id="KW-1185">Reference proteome</keyword>
<feature type="transmembrane region" description="Helical" evidence="1">
    <location>
        <begin position="69"/>
        <end position="87"/>
    </location>
</feature>
<keyword evidence="1" id="KW-1133">Transmembrane helix</keyword>
<sequence>MNVEISSILQNANSIGLILYLILPIILAGTLNMLFVKSRLFSRIHVPMDAGKCLSDGQPIFGANKTWKGFWGMIFFCALCFFVFGLIAQNNLTARELSLIPYESYNYSQLVLFGALWGLGYVLFELPNSFIKRRINIAPGKGGKKLSGIIFNFVDQADSALGCVIFLLIFYTPSFALWFSIFIVATAVHYLMNILLYVLRLKSSPW</sequence>
<dbReference type="PANTHER" id="PTHR39650">
    <property type="entry name" value="CDP-ARCHAEOL SYNTHASE"/>
    <property type="match status" value="1"/>
</dbReference>
<dbReference type="STRING" id="1123010.SAMN02745724_04046"/>
<dbReference type="Pfam" id="PF01864">
    <property type="entry name" value="CarS-like"/>
    <property type="match status" value="1"/>
</dbReference>
<protein>
    <submittedName>
        <fullName evidence="2">Putative integral membrane protein DUF46</fullName>
    </submittedName>
</protein>
<name>A0A1I1QYC4_9GAMM</name>
<keyword evidence="1" id="KW-0812">Transmembrane</keyword>
<dbReference type="PANTHER" id="PTHR39650:SF1">
    <property type="entry name" value="CDP-ARCHAEOL SYNTHASE"/>
    <property type="match status" value="1"/>
</dbReference>